<dbReference type="NCBIfam" id="TIGR00196">
    <property type="entry name" value="yjeF_cterm"/>
    <property type="match status" value="1"/>
</dbReference>
<feature type="binding site" evidence="17">
    <location>
        <position position="397"/>
    </location>
    <ligand>
        <name>(6S)-NADPHX</name>
        <dbReference type="ChEBI" id="CHEBI:64076"/>
    </ligand>
</feature>
<feature type="domain" description="YjeF N-terminal" evidence="20">
    <location>
        <begin position="7"/>
        <end position="228"/>
    </location>
</feature>
<comment type="similarity">
    <text evidence="17">Belongs to the NnrD/CARKD family.</text>
</comment>
<dbReference type="Gene3D" id="3.40.1190.20">
    <property type="match status" value="1"/>
</dbReference>
<dbReference type="Proteomes" id="UP001324993">
    <property type="component" value="Chromosome"/>
</dbReference>
<evidence type="ECO:0000256" key="14">
    <source>
        <dbReference type="ARBA" id="ARBA00025153"/>
    </source>
</evidence>
<protein>
    <recommendedName>
        <fullName evidence="17">ADP-dependent (S)-NAD(P)H-hydrate dehydratase</fullName>
        <ecNumber evidence="17">4.2.1.136</ecNumber>
    </recommendedName>
    <alternativeName>
        <fullName evidence="17">ADP-dependent NAD(P)HX dehydratase</fullName>
    </alternativeName>
</protein>
<name>A0ABZ0RPV5_9BACT</name>
<dbReference type="InterPro" id="IPR030677">
    <property type="entry name" value="Nnr"/>
</dbReference>
<comment type="catalytic activity">
    <reaction evidence="1 18">
        <text>(6R)-NADHX = (6S)-NADHX</text>
        <dbReference type="Rhea" id="RHEA:32215"/>
        <dbReference type="ChEBI" id="CHEBI:64074"/>
        <dbReference type="ChEBI" id="CHEBI:64075"/>
        <dbReference type="EC" id="5.1.99.6"/>
    </reaction>
</comment>
<evidence type="ECO:0000256" key="13">
    <source>
        <dbReference type="ARBA" id="ARBA00023268"/>
    </source>
</evidence>
<evidence type="ECO:0000259" key="19">
    <source>
        <dbReference type="PROSITE" id="PS51383"/>
    </source>
</evidence>
<evidence type="ECO:0000313" key="21">
    <source>
        <dbReference type="EMBL" id="WPJ94969.1"/>
    </source>
</evidence>
<evidence type="ECO:0000256" key="10">
    <source>
        <dbReference type="ARBA" id="ARBA00023027"/>
    </source>
</evidence>
<dbReference type="PROSITE" id="PS51383">
    <property type="entry name" value="YJEF_C_3"/>
    <property type="match status" value="1"/>
</dbReference>
<dbReference type="SUPFAM" id="SSF64153">
    <property type="entry name" value="YjeF N-terminal domain-like"/>
    <property type="match status" value="1"/>
</dbReference>
<gene>
    <name evidence="17" type="primary">nnrD</name>
    <name evidence="21" type="ORF">SH580_16190</name>
</gene>
<evidence type="ECO:0000256" key="7">
    <source>
        <dbReference type="ARBA" id="ARBA00022840"/>
    </source>
</evidence>
<evidence type="ECO:0000256" key="16">
    <source>
        <dbReference type="ARBA" id="ARBA00049209"/>
    </source>
</evidence>
<dbReference type="HAMAP" id="MF_01965">
    <property type="entry name" value="NADHX_dehydratase"/>
    <property type="match status" value="1"/>
</dbReference>
<evidence type="ECO:0000256" key="8">
    <source>
        <dbReference type="ARBA" id="ARBA00022857"/>
    </source>
</evidence>
<comment type="catalytic activity">
    <reaction evidence="16 17 18">
        <text>(6S)-NADPHX + ADP = AMP + phosphate + NADPH + H(+)</text>
        <dbReference type="Rhea" id="RHEA:32235"/>
        <dbReference type="ChEBI" id="CHEBI:15378"/>
        <dbReference type="ChEBI" id="CHEBI:43474"/>
        <dbReference type="ChEBI" id="CHEBI:57783"/>
        <dbReference type="ChEBI" id="CHEBI:64076"/>
        <dbReference type="ChEBI" id="CHEBI:456215"/>
        <dbReference type="ChEBI" id="CHEBI:456216"/>
        <dbReference type="EC" id="4.2.1.136"/>
    </reaction>
</comment>
<feature type="domain" description="YjeF C-terminal" evidence="19">
    <location>
        <begin position="239"/>
        <end position="519"/>
    </location>
</feature>
<dbReference type="EMBL" id="CP138858">
    <property type="protein sequence ID" value="WPJ94969.1"/>
    <property type="molecule type" value="Genomic_DNA"/>
</dbReference>
<keyword evidence="11 18" id="KW-0413">Isomerase</keyword>
<comment type="function">
    <text evidence="17">Catalyzes the dehydration of the S-form of NAD(P)HX at the expense of ADP, which is converted to AMP. Together with NAD(P)HX epimerase, which catalyzes the epimerization of the S- and R-forms, the enzyme allows the repair of both epimers of NAD(P)HX, a damaged form of NAD(P)H that is a result of enzymatic or heat-dependent hydration.</text>
</comment>
<comment type="function">
    <text evidence="14 18">Bifunctional enzyme that catalyzes the epimerization of the S- and R-forms of NAD(P)HX and the dehydration of the S-form of NAD(P)HX at the expense of ADP, which is converted to AMP. This allows the repair of both epimers of NAD(P)HX, a damaged form of NAD(P)H that is a result of enzymatic or heat-dependent hydration.</text>
</comment>
<evidence type="ECO:0000256" key="17">
    <source>
        <dbReference type="HAMAP-Rule" id="MF_01965"/>
    </source>
</evidence>
<feature type="binding site" evidence="17">
    <location>
        <begin position="431"/>
        <end position="435"/>
    </location>
    <ligand>
        <name>AMP</name>
        <dbReference type="ChEBI" id="CHEBI:456215"/>
    </ligand>
</feature>
<keyword evidence="8 17" id="KW-0521">NADP</keyword>
<evidence type="ECO:0000256" key="3">
    <source>
        <dbReference type="ARBA" id="ARBA00006001"/>
    </source>
</evidence>
<evidence type="ECO:0000256" key="6">
    <source>
        <dbReference type="ARBA" id="ARBA00022741"/>
    </source>
</evidence>
<evidence type="ECO:0000256" key="2">
    <source>
        <dbReference type="ARBA" id="ARBA00000909"/>
    </source>
</evidence>
<accession>A0ABZ0RPV5</accession>
<evidence type="ECO:0000256" key="1">
    <source>
        <dbReference type="ARBA" id="ARBA00000013"/>
    </source>
</evidence>
<evidence type="ECO:0000256" key="18">
    <source>
        <dbReference type="PIRNR" id="PIRNR017184"/>
    </source>
</evidence>
<dbReference type="RefSeq" id="WP_319831871.1">
    <property type="nucleotide sequence ID" value="NZ_CP138858.1"/>
</dbReference>
<comment type="subunit">
    <text evidence="17">Homotetramer.</text>
</comment>
<organism evidence="21 22">
    <name type="scientific">Coraliomargarita algicola</name>
    <dbReference type="NCBI Taxonomy" id="3092156"/>
    <lineage>
        <taxon>Bacteria</taxon>
        <taxon>Pseudomonadati</taxon>
        <taxon>Verrucomicrobiota</taxon>
        <taxon>Opitutia</taxon>
        <taxon>Puniceicoccales</taxon>
        <taxon>Coraliomargaritaceae</taxon>
        <taxon>Coraliomargarita</taxon>
    </lineage>
</organism>
<comment type="similarity">
    <text evidence="3 18">In the N-terminal section; belongs to the NnrE/AIBP family.</text>
</comment>
<keyword evidence="9 18" id="KW-0630">Potassium</keyword>
<feature type="binding site" evidence="17">
    <location>
        <position position="274"/>
    </location>
    <ligand>
        <name>(6S)-NADPHX</name>
        <dbReference type="ChEBI" id="CHEBI:64076"/>
    </ligand>
</feature>
<comment type="catalytic activity">
    <reaction evidence="2 18">
        <text>(6R)-NADPHX = (6S)-NADPHX</text>
        <dbReference type="Rhea" id="RHEA:32227"/>
        <dbReference type="ChEBI" id="CHEBI:64076"/>
        <dbReference type="ChEBI" id="CHEBI:64077"/>
        <dbReference type="EC" id="5.1.99.6"/>
    </reaction>
</comment>
<comment type="cofactor">
    <cofactor evidence="18">
        <name>K(+)</name>
        <dbReference type="ChEBI" id="CHEBI:29103"/>
    </cofactor>
    <text evidence="18">Binds 1 potassium ion per subunit.</text>
</comment>
<comment type="cofactor">
    <cofactor evidence="17">
        <name>Mg(2+)</name>
        <dbReference type="ChEBI" id="CHEBI:18420"/>
    </cofactor>
</comment>
<dbReference type="CDD" id="cd01171">
    <property type="entry name" value="YXKO-related"/>
    <property type="match status" value="1"/>
</dbReference>
<feature type="binding site" evidence="17">
    <location>
        <position position="459"/>
    </location>
    <ligand>
        <name>AMP</name>
        <dbReference type="ChEBI" id="CHEBI:456215"/>
    </ligand>
</feature>
<evidence type="ECO:0000256" key="9">
    <source>
        <dbReference type="ARBA" id="ARBA00022958"/>
    </source>
</evidence>
<dbReference type="Gene3D" id="3.40.50.10260">
    <property type="entry name" value="YjeF N-terminal domain"/>
    <property type="match status" value="1"/>
</dbReference>
<dbReference type="Pfam" id="PF01256">
    <property type="entry name" value="Carb_kinase"/>
    <property type="match status" value="1"/>
</dbReference>
<evidence type="ECO:0000256" key="11">
    <source>
        <dbReference type="ARBA" id="ARBA00023235"/>
    </source>
</evidence>
<keyword evidence="7 17" id="KW-0067">ATP-binding</keyword>
<evidence type="ECO:0000256" key="4">
    <source>
        <dbReference type="ARBA" id="ARBA00009524"/>
    </source>
</evidence>
<keyword evidence="10 17" id="KW-0520">NAD</keyword>
<dbReference type="InterPro" id="IPR004443">
    <property type="entry name" value="YjeF_N_dom"/>
</dbReference>
<keyword evidence="13" id="KW-0511">Multifunctional enzyme</keyword>
<dbReference type="PROSITE" id="PS51385">
    <property type="entry name" value="YJEF_N"/>
    <property type="match status" value="1"/>
</dbReference>
<feature type="binding site" evidence="17">
    <location>
        <position position="345"/>
    </location>
    <ligand>
        <name>(6S)-NADPHX</name>
        <dbReference type="ChEBI" id="CHEBI:64076"/>
    </ligand>
</feature>
<keyword evidence="5 18" id="KW-0479">Metal-binding</keyword>
<sequence length="519" mass="55666">MLTCREAKNFETALLIDESAEWTAMVRAGQGIARLLVEDYAEIRPVPEHLRVLALVGKGHNGGDALLACGQLLADYPRAKVDVILAAHADQLRPLTVRALEQVEGRVQIHSISEQSDVVKLTQMLMRVGGYEGFHICIDGLLGMSFKPPLREPVAALIAAVNAFEGIDLRASVDLPSGTGDEVWEGARTFDADFSYATGVVKQPLFAGIADCGRVRYVDLGFFETPQGKELVTEQVVLTDAVLDPVRRLRPAAVDKRSFGHLFIVGGSAFMPGALLMAVKAAVRSGVGLVTAFVPASVAGALSAQVPEAMWIPWPETFHGMLNPRAMSLLLNRIRYATAVLVGPGMGLGRSTELITQQIVKRVDLPILLDADSLCVRAMEVVQKRRVDYAPIVITPHMGEFMRIAKLPEPNNSLEAMLGFSQVYHVVTVLKGANTRISDGKTVMYSTQGGPVLSRGGSGDMLSGIIGGMLAQGNVAVPLAVARGVMLHGLAAQRLARAKGQVAVNTTQILDYLPEVLRG</sequence>
<dbReference type="SUPFAM" id="SSF53613">
    <property type="entry name" value="Ribokinase-like"/>
    <property type="match status" value="1"/>
</dbReference>
<dbReference type="EC" id="4.2.1.136" evidence="17"/>
<dbReference type="InterPro" id="IPR029056">
    <property type="entry name" value="Ribokinase-like"/>
</dbReference>
<evidence type="ECO:0000256" key="12">
    <source>
        <dbReference type="ARBA" id="ARBA00023239"/>
    </source>
</evidence>
<dbReference type="InterPro" id="IPR036652">
    <property type="entry name" value="YjeF_N_dom_sf"/>
</dbReference>
<keyword evidence="6 17" id="KW-0547">Nucleotide-binding</keyword>
<proteinExistence type="inferred from homology"/>
<dbReference type="PIRSF" id="PIRSF017184">
    <property type="entry name" value="Nnr"/>
    <property type="match status" value="1"/>
</dbReference>
<dbReference type="PANTHER" id="PTHR12592">
    <property type="entry name" value="ATP-DEPENDENT (S)-NAD(P)H-HYDRATE DEHYDRATASE FAMILY MEMBER"/>
    <property type="match status" value="1"/>
</dbReference>
<comment type="similarity">
    <text evidence="4 18">In the C-terminal section; belongs to the NnrD/CARKD family.</text>
</comment>
<dbReference type="PANTHER" id="PTHR12592:SF0">
    <property type="entry name" value="ATP-DEPENDENT (S)-NAD(P)H-HYDRATE DEHYDRATASE"/>
    <property type="match status" value="1"/>
</dbReference>
<dbReference type="Pfam" id="PF03853">
    <property type="entry name" value="YjeF_N"/>
    <property type="match status" value="1"/>
</dbReference>
<evidence type="ECO:0000256" key="5">
    <source>
        <dbReference type="ARBA" id="ARBA00022723"/>
    </source>
</evidence>
<evidence type="ECO:0000256" key="15">
    <source>
        <dbReference type="ARBA" id="ARBA00048238"/>
    </source>
</evidence>
<feature type="binding site" evidence="17">
    <location>
        <position position="460"/>
    </location>
    <ligand>
        <name>(6S)-NADPHX</name>
        <dbReference type="ChEBI" id="CHEBI:64076"/>
    </ligand>
</feature>
<reference evidence="21 22" key="1">
    <citation type="submission" date="2023-11" db="EMBL/GenBank/DDBJ databases">
        <title>Coraliomargarita sp. nov., isolated from marine algae.</title>
        <authorList>
            <person name="Lee J.K."/>
            <person name="Baek J.H."/>
            <person name="Kim J.M."/>
            <person name="Choi D.G."/>
            <person name="Jeon C.O."/>
        </authorList>
    </citation>
    <scope>NUCLEOTIDE SEQUENCE [LARGE SCALE GENOMIC DNA]</scope>
    <source>
        <strain evidence="21 22">J2-16</strain>
    </source>
</reference>
<dbReference type="InterPro" id="IPR000631">
    <property type="entry name" value="CARKD"/>
</dbReference>
<keyword evidence="22" id="KW-1185">Reference proteome</keyword>
<keyword evidence="12 17" id="KW-0456">Lyase</keyword>
<evidence type="ECO:0000259" key="20">
    <source>
        <dbReference type="PROSITE" id="PS51385"/>
    </source>
</evidence>
<comment type="catalytic activity">
    <reaction evidence="15 17 18">
        <text>(6S)-NADHX + ADP = AMP + phosphate + NADH + H(+)</text>
        <dbReference type="Rhea" id="RHEA:32223"/>
        <dbReference type="ChEBI" id="CHEBI:15378"/>
        <dbReference type="ChEBI" id="CHEBI:43474"/>
        <dbReference type="ChEBI" id="CHEBI:57945"/>
        <dbReference type="ChEBI" id="CHEBI:64074"/>
        <dbReference type="ChEBI" id="CHEBI:456215"/>
        <dbReference type="ChEBI" id="CHEBI:456216"/>
        <dbReference type="EC" id="4.2.1.136"/>
    </reaction>
</comment>
<evidence type="ECO:0000313" key="22">
    <source>
        <dbReference type="Proteomes" id="UP001324993"/>
    </source>
</evidence>